<dbReference type="InterPro" id="IPR008580">
    <property type="entry name" value="PPPDE_dom"/>
</dbReference>
<dbReference type="InterPro" id="IPR042266">
    <property type="entry name" value="PPPDE_sf"/>
</dbReference>
<evidence type="ECO:0000256" key="1">
    <source>
        <dbReference type="ARBA" id="ARBA00008140"/>
    </source>
</evidence>
<name>A0AAV2S5E5_MEGNR</name>
<dbReference type="SMART" id="SM01179">
    <property type="entry name" value="DUF862"/>
    <property type="match status" value="1"/>
</dbReference>
<dbReference type="PANTHER" id="PTHR12378:SF7">
    <property type="entry name" value="DESUMOYLATING ISOPEPTIDASE 1"/>
    <property type="match status" value="1"/>
</dbReference>
<evidence type="ECO:0000313" key="5">
    <source>
        <dbReference type="EMBL" id="CAL4160942.1"/>
    </source>
</evidence>
<evidence type="ECO:0000256" key="2">
    <source>
        <dbReference type="ARBA" id="ARBA00022670"/>
    </source>
</evidence>
<dbReference type="GO" id="GO:0070646">
    <property type="term" value="P:protein modification by small protein removal"/>
    <property type="evidence" value="ECO:0007669"/>
    <property type="project" value="TreeGrafter"/>
</dbReference>
<dbReference type="EMBL" id="CAXKWB010044590">
    <property type="protein sequence ID" value="CAL4160942.1"/>
    <property type="molecule type" value="Genomic_DNA"/>
</dbReference>
<reference evidence="5 6" key="1">
    <citation type="submission" date="2024-05" db="EMBL/GenBank/DDBJ databases">
        <authorList>
            <person name="Wallberg A."/>
        </authorList>
    </citation>
    <scope>NUCLEOTIDE SEQUENCE [LARGE SCALE GENOMIC DNA]</scope>
</reference>
<keyword evidence="2" id="KW-0645">Protease</keyword>
<gene>
    <name evidence="5" type="ORF">MNOR_LOCUS32572</name>
</gene>
<sequence>MSAEYRVELYVYDLTKGMARAMSPALLGKQIEGIWHTGIVVYGKEYFFGSMGIEWCPPCGTILGEPNKREFMGETQIPEEVFEEYINGLRESVYAGGSYDLLKHNCNNFSNEVSQFLCGHEIPDYITKLPDEVLSTPLGQALAPMLASMSVTAMDPMHAGRPHNNC</sequence>
<proteinExistence type="inferred from homology"/>
<comment type="similarity">
    <text evidence="1">Belongs to the DeSI family.</text>
</comment>
<accession>A0AAV2S5E5</accession>
<organism evidence="5 6">
    <name type="scientific">Meganyctiphanes norvegica</name>
    <name type="common">Northern krill</name>
    <name type="synonym">Thysanopoda norvegica</name>
    <dbReference type="NCBI Taxonomy" id="48144"/>
    <lineage>
        <taxon>Eukaryota</taxon>
        <taxon>Metazoa</taxon>
        <taxon>Ecdysozoa</taxon>
        <taxon>Arthropoda</taxon>
        <taxon>Crustacea</taxon>
        <taxon>Multicrustacea</taxon>
        <taxon>Malacostraca</taxon>
        <taxon>Eumalacostraca</taxon>
        <taxon>Eucarida</taxon>
        <taxon>Euphausiacea</taxon>
        <taxon>Euphausiidae</taxon>
        <taxon>Meganyctiphanes</taxon>
    </lineage>
</organism>
<protein>
    <recommendedName>
        <fullName evidence="4">PPPDE domain-containing protein</fullName>
    </recommendedName>
</protein>
<keyword evidence="3" id="KW-0378">Hydrolase</keyword>
<dbReference type="Pfam" id="PF05903">
    <property type="entry name" value="Peptidase_C97"/>
    <property type="match status" value="1"/>
</dbReference>
<dbReference type="Gene3D" id="3.90.1720.30">
    <property type="entry name" value="PPPDE domains"/>
    <property type="match status" value="1"/>
</dbReference>
<dbReference type="Proteomes" id="UP001497623">
    <property type="component" value="Unassembled WGS sequence"/>
</dbReference>
<feature type="domain" description="PPPDE" evidence="4">
    <location>
        <begin position="5"/>
        <end position="147"/>
    </location>
</feature>
<dbReference type="PANTHER" id="PTHR12378">
    <property type="entry name" value="DESUMOYLATING ISOPEPTIDASE"/>
    <property type="match status" value="1"/>
</dbReference>
<feature type="non-terminal residue" evidence="5">
    <location>
        <position position="166"/>
    </location>
</feature>
<dbReference type="AlphaFoldDB" id="A0AAV2S5E5"/>
<evidence type="ECO:0000313" key="6">
    <source>
        <dbReference type="Proteomes" id="UP001497623"/>
    </source>
</evidence>
<evidence type="ECO:0000256" key="3">
    <source>
        <dbReference type="ARBA" id="ARBA00022801"/>
    </source>
</evidence>
<evidence type="ECO:0000259" key="4">
    <source>
        <dbReference type="PROSITE" id="PS51858"/>
    </source>
</evidence>
<keyword evidence="6" id="KW-1185">Reference proteome</keyword>
<comment type="caution">
    <text evidence="5">The sequence shown here is derived from an EMBL/GenBank/DDBJ whole genome shotgun (WGS) entry which is preliminary data.</text>
</comment>
<dbReference type="GO" id="GO:0008233">
    <property type="term" value="F:peptidase activity"/>
    <property type="evidence" value="ECO:0007669"/>
    <property type="project" value="UniProtKB-KW"/>
</dbReference>
<dbReference type="GO" id="GO:0006508">
    <property type="term" value="P:proteolysis"/>
    <property type="evidence" value="ECO:0007669"/>
    <property type="project" value="UniProtKB-KW"/>
</dbReference>
<dbReference type="PROSITE" id="PS51858">
    <property type="entry name" value="PPPDE"/>
    <property type="match status" value="1"/>
</dbReference>